<evidence type="ECO:0000313" key="3">
    <source>
        <dbReference type="EMBL" id="WEK41224.1"/>
    </source>
</evidence>
<dbReference type="EMBL" id="CP119326">
    <property type="protein sequence ID" value="WEK41224.1"/>
    <property type="molecule type" value="Genomic_DNA"/>
</dbReference>
<feature type="compositionally biased region" description="Low complexity" evidence="1">
    <location>
        <begin position="29"/>
        <end position="45"/>
    </location>
</feature>
<evidence type="ECO:0000313" key="4">
    <source>
        <dbReference type="Proteomes" id="UP001213664"/>
    </source>
</evidence>
<evidence type="ECO:0008006" key="5">
    <source>
        <dbReference type="Google" id="ProtNLM"/>
    </source>
</evidence>
<proteinExistence type="predicted"/>
<sequence length="163" mass="16946">MSLRAAPVVLVSALTVSIAACGSPERSEAPAAPAPAAQSAPPAVPAATDWTSLNALVGQDPNASKLIEDSVVTPHLKALLGDKYETLRANMQTQSPLEREGSVLYTSGNKAHEGGINAAYILIDPTQRGMEVGLWENGKLTTYTTQGAALPKPKDIQTMIANG</sequence>
<dbReference type="Proteomes" id="UP001213664">
    <property type="component" value="Chromosome"/>
</dbReference>
<feature type="signal peptide" evidence="2">
    <location>
        <begin position="1"/>
        <end position="22"/>
    </location>
</feature>
<evidence type="ECO:0000256" key="1">
    <source>
        <dbReference type="SAM" id="MobiDB-lite"/>
    </source>
</evidence>
<dbReference type="AlphaFoldDB" id="A0AAJ6BMN2"/>
<accession>A0AAJ6BMN2</accession>
<dbReference type="PROSITE" id="PS51257">
    <property type="entry name" value="PROKAR_LIPOPROTEIN"/>
    <property type="match status" value="1"/>
</dbReference>
<gene>
    <name evidence="3" type="ORF">P0Y50_06350</name>
</gene>
<evidence type="ECO:0000256" key="2">
    <source>
        <dbReference type="SAM" id="SignalP"/>
    </source>
</evidence>
<keyword evidence="2" id="KW-0732">Signal</keyword>
<protein>
    <recommendedName>
        <fullName evidence="5">Lipoprotein</fullName>
    </recommendedName>
</protein>
<feature type="chain" id="PRO_5042506827" description="Lipoprotein" evidence="2">
    <location>
        <begin position="23"/>
        <end position="163"/>
    </location>
</feature>
<organism evidence="3 4">
    <name type="scientific">Candidatus Brevundimonas colombiensis</name>
    <dbReference type="NCBI Taxonomy" id="3121376"/>
    <lineage>
        <taxon>Bacteria</taxon>
        <taxon>Pseudomonadati</taxon>
        <taxon>Pseudomonadota</taxon>
        <taxon>Alphaproteobacteria</taxon>
        <taxon>Caulobacterales</taxon>
        <taxon>Caulobacteraceae</taxon>
        <taxon>Brevundimonas</taxon>
    </lineage>
</organism>
<reference evidence="3" key="1">
    <citation type="submission" date="2023-03" db="EMBL/GenBank/DDBJ databases">
        <title>Andean soil-derived lignocellulolytic bacterial consortium as a source of novel taxa and putative plastic-active enzymes.</title>
        <authorList>
            <person name="Diaz-Garcia L."/>
            <person name="Chuvochina M."/>
            <person name="Feuerriegel G."/>
            <person name="Bunk B."/>
            <person name="Sproer C."/>
            <person name="Streit W.R."/>
            <person name="Rodriguez L.M."/>
            <person name="Overmann J."/>
            <person name="Jimenez D.J."/>
        </authorList>
    </citation>
    <scope>NUCLEOTIDE SEQUENCE</scope>
    <source>
        <strain evidence="3">MAG 833</strain>
    </source>
</reference>
<feature type="region of interest" description="Disordered" evidence="1">
    <location>
        <begin position="25"/>
        <end position="45"/>
    </location>
</feature>
<name>A0AAJ6BMN2_9CAUL</name>